<dbReference type="GO" id="GO:0006790">
    <property type="term" value="P:sulfur compound metabolic process"/>
    <property type="evidence" value="ECO:0007669"/>
    <property type="project" value="TreeGrafter"/>
</dbReference>
<feature type="region of interest" description="Disordered" evidence="1">
    <location>
        <begin position="215"/>
        <end position="235"/>
    </location>
</feature>
<dbReference type="SUPFAM" id="SSF81296">
    <property type="entry name" value="E set domains"/>
    <property type="match status" value="1"/>
</dbReference>
<dbReference type="SUPFAM" id="SSF56524">
    <property type="entry name" value="Oxidoreductase molybdopterin-binding domain"/>
    <property type="match status" value="1"/>
</dbReference>
<feature type="compositionally biased region" description="Polar residues" evidence="1">
    <location>
        <begin position="595"/>
        <end position="608"/>
    </location>
</feature>
<evidence type="ECO:0000256" key="1">
    <source>
        <dbReference type="SAM" id="MobiDB-lite"/>
    </source>
</evidence>
<dbReference type="PANTHER" id="PTHR19372">
    <property type="entry name" value="SULFITE REDUCTASE"/>
    <property type="match status" value="1"/>
</dbReference>
<dbReference type="EMBL" id="CADCTC010000009">
    <property type="protein sequence ID" value="CAA9214511.1"/>
    <property type="molecule type" value="Genomic_DNA"/>
</dbReference>
<dbReference type="InterPro" id="IPR000572">
    <property type="entry name" value="OxRdtase_Mopterin-bd_dom"/>
</dbReference>
<feature type="domain" description="Oxidoreductase molybdopterin-binding" evidence="3">
    <location>
        <begin position="333"/>
        <end position="486"/>
    </location>
</feature>
<protein>
    <recommendedName>
        <fullName evidence="3">Oxidoreductase molybdopterin-binding domain-containing protein</fullName>
    </recommendedName>
</protein>
<dbReference type="AlphaFoldDB" id="A0A6J4H6C3"/>
<feature type="transmembrane region" description="Helical" evidence="2">
    <location>
        <begin position="12"/>
        <end position="32"/>
    </location>
</feature>
<name>A0A6J4H6C3_9CHLR</name>
<dbReference type="Gene3D" id="3.90.420.10">
    <property type="entry name" value="Oxidoreductase, molybdopterin-binding domain"/>
    <property type="match status" value="1"/>
</dbReference>
<evidence type="ECO:0000313" key="4">
    <source>
        <dbReference type="EMBL" id="CAA9214511.1"/>
    </source>
</evidence>
<sequence length="614" mass="63622">MSRLRSAVWPLAWGVLAAVAAMGLTFALRAAFQVRTLPERMMEWLLLYVPIDAFASGIQTLGPQAKVLALYGSGAVMTASLVGLGALALWRRWSPLAVLGLAAALYIVAMGILMPLTGGGFFGAALPQHPLLANAAYACIALGYGTVLLAGRAFGSPAHASSGSPPISGRSRAPGSRRALALSAAGTGVAYATAWRQASIGGGAAGSSLPLAQLPPDVGGASAPAPAPPVHPGLRDAPTVLTPELIARATSAPTESAPLPAPGPAAVPAEPAPDAPAATQDTSPPPAAPATRQLTRDQDGALTAAVRQKGELAALVTPTAAHYVVAKNAVADPVLEAEAWRLVLDGEVNRPVQLDFRTLRGLPAVEVHKTLECISNFTAACELTYFGCDLISTAQWTGARLRDVLELAGGLKPGTVSLQVTGADEYSSAIPPALATNPDTLLVYEMNGQPLPRQHGHPVRLLSPGRYGYKSAKWVVGIRALRTEHVDWYGQRNWSRTGIVKTMSRIDVPANGARLAPGRHAIAGIAYAGDRGVGAVQFSANAGRTWNPTAFLEPPLGKDTWVRWTAEFDIAPGQTLSLQCRAIDGTGQVQTATFSLPQPNGGSGQHTIEVSAAA</sequence>
<dbReference type="PANTHER" id="PTHR19372:SF7">
    <property type="entry name" value="SULFITE OXIDASE, MITOCHONDRIAL"/>
    <property type="match status" value="1"/>
</dbReference>
<evidence type="ECO:0000259" key="3">
    <source>
        <dbReference type="Pfam" id="PF00174"/>
    </source>
</evidence>
<dbReference type="PRINTS" id="PR00407">
    <property type="entry name" value="EUMOPTERIN"/>
</dbReference>
<feature type="region of interest" description="Disordered" evidence="1">
    <location>
        <begin position="595"/>
        <end position="614"/>
    </location>
</feature>
<dbReference type="InterPro" id="IPR014756">
    <property type="entry name" value="Ig_E-set"/>
</dbReference>
<feature type="transmembrane region" description="Helical" evidence="2">
    <location>
        <begin position="97"/>
        <end position="125"/>
    </location>
</feature>
<feature type="compositionally biased region" description="Low complexity" evidence="1">
    <location>
        <begin position="215"/>
        <end position="224"/>
    </location>
</feature>
<accession>A0A6J4H6C3</accession>
<keyword evidence="2" id="KW-0472">Membrane</keyword>
<evidence type="ECO:0000256" key="2">
    <source>
        <dbReference type="SAM" id="Phobius"/>
    </source>
</evidence>
<dbReference type="Pfam" id="PF00174">
    <property type="entry name" value="Oxidored_molyb"/>
    <property type="match status" value="1"/>
</dbReference>
<feature type="transmembrane region" description="Helical" evidence="2">
    <location>
        <begin position="44"/>
        <end position="62"/>
    </location>
</feature>
<keyword evidence="2" id="KW-1133">Transmembrane helix</keyword>
<dbReference type="GO" id="GO:0008482">
    <property type="term" value="F:sulfite oxidase activity"/>
    <property type="evidence" value="ECO:0007669"/>
    <property type="project" value="TreeGrafter"/>
</dbReference>
<gene>
    <name evidence="4" type="ORF">AVDCRST_MAG77-129</name>
</gene>
<dbReference type="Gene3D" id="2.60.40.650">
    <property type="match status" value="1"/>
</dbReference>
<dbReference type="GO" id="GO:0020037">
    <property type="term" value="F:heme binding"/>
    <property type="evidence" value="ECO:0007669"/>
    <property type="project" value="TreeGrafter"/>
</dbReference>
<dbReference type="GO" id="GO:0043546">
    <property type="term" value="F:molybdopterin cofactor binding"/>
    <property type="evidence" value="ECO:0007669"/>
    <property type="project" value="TreeGrafter"/>
</dbReference>
<dbReference type="InterPro" id="IPR008335">
    <property type="entry name" value="Mopterin_OxRdtase_euk"/>
</dbReference>
<feature type="transmembrane region" description="Helical" evidence="2">
    <location>
        <begin position="68"/>
        <end position="90"/>
    </location>
</feature>
<keyword evidence="2" id="KW-0812">Transmembrane</keyword>
<reference evidence="4" key="1">
    <citation type="submission" date="2020-02" db="EMBL/GenBank/DDBJ databases">
        <authorList>
            <person name="Meier V. D."/>
        </authorList>
    </citation>
    <scope>NUCLEOTIDE SEQUENCE</scope>
    <source>
        <strain evidence="4">AVDCRST_MAG77</strain>
    </source>
</reference>
<dbReference type="InterPro" id="IPR036374">
    <property type="entry name" value="OxRdtase_Mopterin-bd_sf"/>
</dbReference>
<organism evidence="4">
    <name type="scientific">uncultured Chloroflexota bacterium</name>
    <dbReference type="NCBI Taxonomy" id="166587"/>
    <lineage>
        <taxon>Bacteria</taxon>
        <taxon>Bacillati</taxon>
        <taxon>Chloroflexota</taxon>
        <taxon>environmental samples</taxon>
    </lineage>
</organism>
<feature type="region of interest" description="Disordered" evidence="1">
    <location>
        <begin position="252"/>
        <end position="294"/>
    </location>
</feature>
<feature type="compositionally biased region" description="Pro residues" evidence="1">
    <location>
        <begin position="259"/>
        <end position="274"/>
    </location>
</feature>
<proteinExistence type="predicted"/>